<proteinExistence type="predicted"/>
<keyword evidence="2" id="KW-1185">Reference proteome</keyword>
<dbReference type="EMBL" id="JABBNI010000001">
    <property type="protein sequence ID" value="NMM61221.1"/>
    <property type="molecule type" value="Genomic_DNA"/>
</dbReference>
<dbReference type="Pfam" id="PF20092">
    <property type="entry name" value="DUF6483"/>
    <property type="match status" value="1"/>
</dbReference>
<dbReference type="InterPro" id="IPR002885">
    <property type="entry name" value="PPR_rpt"/>
</dbReference>
<dbReference type="AlphaFoldDB" id="A0A7Y0ED80"/>
<name>A0A7Y0ED80_9CLOT</name>
<dbReference type="InterPro" id="IPR045507">
    <property type="entry name" value="DUF6483"/>
</dbReference>
<evidence type="ECO:0000313" key="2">
    <source>
        <dbReference type="Proteomes" id="UP000537131"/>
    </source>
</evidence>
<dbReference type="RefSeq" id="WP_169295832.1">
    <property type="nucleotide sequence ID" value="NZ_JABBNI010000001.1"/>
</dbReference>
<gene>
    <name evidence="1" type="ORF">HBE96_00590</name>
</gene>
<reference evidence="1 2" key="1">
    <citation type="submission" date="2020-06" db="EMBL/GenBank/DDBJ databases">
        <title>Complete Genome Sequence of Clostridium muelleri sp. nov. P21T, an Acid-Alcohol Producing Acetogen Isolated from Old Hay.</title>
        <authorList>
            <person name="Duncan K.E."/>
            <person name="Tanner R.S."/>
        </authorList>
    </citation>
    <scope>NUCLEOTIDE SEQUENCE [LARGE SCALE GENOMIC DNA]</scope>
    <source>
        <strain evidence="1 2">P21</strain>
    </source>
</reference>
<organism evidence="1 2">
    <name type="scientific">Clostridium muellerianum</name>
    <dbReference type="NCBI Taxonomy" id="2716538"/>
    <lineage>
        <taxon>Bacteria</taxon>
        <taxon>Bacillati</taxon>
        <taxon>Bacillota</taxon>
        <taxon>Clostridia</taxon>
        <taxon>Eubacteriales</taxon>
        <taxon>Clostridiaceae</taxon>
        <taxon>Clostridium</taxon>
    </lineage>
</organism>
<dbReference type="Proteomes" id="UP000537131">
    <property type="component" value="Unassembled WGS sequence"/>
</dbReference>
<dbReference type="NCBIfam" id="TIGR00756">
    <property type="entry name" value="PPR"/>
    <property type="match status" value="1"/>
</dbReference>
<comment type="caution">
    <text evidence="1">The sequence shown here is derived from an EMBL/GenBank/DDBJ whole genome shotgun (WGS) entry which is preliminary data.</text>
</comment>
<evidence type="ECO:0000313" key="1">
    <source>
        <dbReference type="EMBL" id="NMM61221.1"/>
    </source>
</evidence>
<protein>
    <recommendedName>
        <fullName evidence="3">Tetratricopeptide repeat protein</fullName>
    </recommendedName>
</protein>
<sequence length="219" mass="25838">MLKRNLTSELVAKFKEFMDKILEYKKEGKNKEALNAIDDAFKEIFRLSLKFFNSFSDENLLDMIKTDGTINADKCIMMAKLLEEEALIFEDENNLDDAFYMNLKSLNLFLEAYVNKDNNCDLQNYFSDIQPIIEKVQEYKISLSLQNKVMDYYVKTNRYDKAEDILYDMLEHDNSDKNIIEKGINFYEALLVKDDKDLIESNLPREEIKESLCFLKSKL</sequence>
<evidence type="ECO:0008006" key="3">
    <source>
        <dbReference type="Google" id="ProtNLM"/>
    </source>
</evidence>
<accession>A0A7Y0ED80</accession>